<dbReference type="GO" id="GO:0016787">
    <property type="term" value="F:hydrolase activity"/>
    <property type="evidence" value="ECO:0007669"/>
    <property type="project" value="UniProtKB-KW"/>
</dbReference>
<evidence type="ECO:0000313" key="2">
    <source>
        <dbReference type="EMBL" id="KAI9632341.1"/>
    </source>
</evidence>
<dbReference type="Pfam" id="PF01738">
    <property type="entry name" value="DLH"/>
    <property type="match status" value="1"/>
</dbReference>
<dbReference type="Gene3D" id="3.40.50.1820">
    <property type="entry name" value="alpha/beta hydrolase"/>
    <property type="match status" value="1"/>
</dbReference>
<dbReference type="PANTHER" id="PTHR47668">
    <property type="entry name" value="DIENELACTONE HYDROLASE FAMILY PROTEIN (AFU_ORTHOLOGUE AFUA_6G01940)"/>
    <property type="match status" value="1"/>
</dbReference>
<keyword evidence="2" id="KW-0378">Hydrolase</keyword>
<feature type="domain" description="Dienelactone hydrolase" evidence="1">
    <location>
        <begin position="32"/>
        <end position="243"/>
    </location>
</feature>
<organism evidence="2 3">
    <name type="scientific">Dioszegia hungarica</name>
    <dbReference type="NCBI Taxonomy" id="4972"/>
    <lineage>
        <taxon>Eukaryota</taxon>
        <taxon>Fungi</taxon>
        <taxon>Dikarya</taxon>
        <taxon>Basidiomycota</taxon>
        <taxon>Agaricomycotina</taxon>
        <taxon>Tremellomycetes</taxon>
        <taxon>Tremellales</taxon>
        <taxon>Bulleribasidiaceae</taxon>
        <taxon>Dioszegia</taxon>
    </lineage>
</organism>
<dbReference type="AlphaFoldDB" id="A0AA38LT97"/>
<sequence>MSVTNTAACCTLPPVQAEYTPKGSYSDFTGLKTYITGEKDAKQAVLIVYDVFGFSPQILQGADLLASQGYAVYMPDFLGGDYAQPEWFSGSEEGTKMRTTWFSKFPGSISSQAKPVGNVISEIKSKHGQVGAAGFCWGWKVLVMTENGDKLAGIAGCHPSLIAADDVEKLSVPVALLPSEGEDMKIINEIYEGLEKKSPGSSFVKEYPKMPHGWMAARGDLKGEEGSKAFHDGYSTLAAFFKQNMK</sequence>
<dbReference type="RefSeq" id="XP_052942118.1">
    <property type="nucleotide sequence ID" value="XM_053086268.1"/>
</dbReference>
<dbReference type="InterPro" id="IPR002925">
    <property type="entry name" value="Dienelactn_hydro"/>
</dbReference>
<dbReference type="Proteomes" id="UP001164286">
    <property type="component" value="Unassembled WGS sequence"/>
</dbReference>
<dbReference type="EMBL" id="JAKWFO010000014">
    <property type="protein sequence ID" value="KAI9632341.1"/>
    <property type="molecule type" value="Genomic_DNA"/>
</dbReference>
<evidence type="ECO:0000313" key="3">
    <source>
        <dbReference type="Proteomes" id="UP001164286"/>
    </source>
</evidence>
<comment type="caution">
    <text evidence="2">The sequence shown here is derived from an EMBL/GenBank/DDBJ whole genome shotgun (WGS) entry which is preliminary data.</text>
</comment>
<evidence type="ECO:0000259" key="1">
    <source>
        <dbReference type="Pfam" id="PF01738"/>
    </source>
</evidence>
<dbReference type="PANTHER" id="PTHR47668:SF1">
    <property type="entry name" value="DIENELACTONE HYDROLASE DOMAIN-CONTAINING PROTEIN-RELATED"/>
    <property type="match status" value="1"/>
</dbReference>
<keyword evidence="3" id="KW-1185">Reference proteome</keyword>
<dbReference type="InterPro" id="IPR029058">
    <property type="entry name" value="AB_hydrolase_fold"/>
</dbReference>
<name>A0AA38LT97_9TREE</name>
<gene>
    <name evidence="2" type="ORF">MKK02DRAFT_20509</name>
</gene>
<proteinExistence type="predicted"/>
<dbReference type="GeneID" id="77725469"/>
<dbReference type="SUPFAM" id="SSF53474">
    <property type="entry name" value="alpha/beta-Hydrolases"/>
    <property type="match status" value="1"/>
</dbReference>
<accession>A0AA38LT97</accession>
<protein>
    <submittedName>
        <fullName evidence="2">Alpha/Beta hydrolase protein</fullName>
    </submittedName>
</protein>
<reference evidence="2" key="1">
    <citation type="journal article" date="2022" name="G3 (Bethesda)">
        <title>High quality genome of the basidiomycete yeast Dioszegia hungarica PDD-24b-2 isolated from cloud water.</title>
        <authorList>
            <person name="Jarrige D."/>
            <person name="Haridas S."/>
            <person name="Bleykasten-Grosshans C."/>
            <person name="Joly M."/>
            <person name="Nadalig T."/>
            <person name="Sancelme M."/>
            <person name="Vuilleumier S."/>
            <person name="Grigoriev I.V."/>
            <person name="Amato P."/>
            <person name="Bringel F."/>
        </authorList>
    </citation>
    <scope>NUCLEOTIDE SEQUENCE</scope>
    <source>
        <strain evidence="2">PDD-24b-2</strain>
    </source>
</reference>